<evidence type="ECO:0000313" key="8">
    <source>
        <dbReference type="Proteomes" id="UP000288587"/>
    </source>
</evidence>
<keyword evidence="7" id="KW-0282">Flagellum</keyword>
<evidence type="ECO:0000256" key="4">
    <source>
        <dbReference type="ARBA" id="ARBA00022795"/>
    </source>
</evidence>
<reference evidence="7 8" key="1">
    <citation type="submission" date="2019-01" db="EMBL/GenBank/DDBJ databases">
        <authorList>
            <person name="Chen W.-M."/>
        </authorList>
    </citation>
    <scope>NUCLEOTIDE SEQUENCE [LARGE SCALE GENOMIC DNA]</scope>
    <source>
        <strain evidence="7 8">CCP-18</strain>
    </source>
</reference>
<evidence type="ECO:0000256" key="1">
    <source>
        <dbReference type="ARBA" id="ARBA00004514"/>
    </source>
</evidence>
<evidence type="ECO:0000313" key="7">
    <source>
        <dbReference type="EMBL" id="RVT82492.1"/>
    </source>
</evidence>
<dbReference type="PANTHER" id="PTHR34773:SF1">
    <property type="entry name" value="FLAGELLAR SECRETION CHAPERONE FLIS"/>
    <property type="match status" value="1"/>
</dbReference>
<protein>
    <recommendedName>
        <fullName evidence="6">Flagellar secretion chaperone FliS</fullName>
    </recommendedName>
</protein>
<keyword evidence="3 6" id="KW-0963">Cytoplasm</keyword>
<dbReference type="AlphaFoldDB" id="A0A3S2XQX9"/>
<dbReference type="CDD" id="cd16098">
    <property type="entry name" value="FliS"/>
    <property type="match status" value="1"/>
</dbReference>
<comment type="similarity">
    <text evidence="2 6">Belongs to the FliS family.</text>
</comment>
<evidence type="ECO:0000256" key="2">
    <source>
        <dbReference type="ARBA" id="ARBA00008787"/>
    </source>
</evidence>
<dbReference type="EMBL" id="SACM01000006">
    <property type="protein sequence ID" value="RVT82492.1"/>
    <property type="molecule type" value="Genomic_DNA"/>
</dbReference>
<keyword evidence="5" id="KW-0143">Chaperone</keyword>
<dbReference type="Proteomes" id="UP000288587">
    <property type="component" value="Unassembled WGS sequence"/>
</dbReference>
<keyword evidence="4 6" id="KW-1005">Bacterial flagellum biogenesis</keyword>
<organism evidence="7 8">
    <name type="scientific">Inhella crocodyli</name>
    <dbReference type="NCBI Taxonomy" id="2499851"/>
    <lineage>
        <taxon>Bacteria</taxon>
        <taxon>Pseudomonadati</taxon>
        <taxon>Pseudomonadota</taxon>
        <taxon>Betaproteobacteria</taxon>
        <taxon>Burkholderiales</taxon>
        <taxon>Sphaerotilaceae</taxon>
        <taxon>Inhella</taxon>
    </lineage>
</organism>
<keyword evidence="7" id="KW-0969">Cilium</keyword>
<dbReference type="GO" id="GO:0044780">
    <property type="term" value="P:bacterial-type flagellum assembly"/>
    <property type="evidence" value="ECO:0007669"/>
    <property type="project" value="InterPro"/>
</dbReference>
<keyword evidence="8" id="KW-1185">Reference proteome</keyword>
<dbReference type="SUPFAM" id="SSF101116">
    <property type="entry name" value="Flagellar export chaperone FliS"/>
    <property type="match status" value="1"/>
</dbReference>
<evidence type="ECO:0000256" key="6">
    <source>
        <dbReference type="PIRNR" id="PIRNR039090"/>
    </source>
</evidence>
<dbReference type="GO" id="GO:0005829">
    <property type="term" value="C:cytosol"/>
    <property type="evidence" value="ECO:0007669"/>
    <property type="project" value="UniProtKB-SubCell"/>
</dbReference>
<accession>A0A3S2XQX9</accession>
<dbReference type="InterPro" id="IPR003713">
    <property type="entry name" value="FliS"/>
</dbReference>
<dbReference type="InterPro" id="IPR036584">
    <property type="entry name" value="FliS_sf"/>
</dbReference>
<name>A0A3S2XQX9_9BURK</name>
<gene>
    <name evidence="7" type="primary">fliS</name>
    <name evidence="7" type="ORF">EOD73_17335</name>
</gene>
<dbReference type="NCBIfam" id="TIGR00208">
    <property type="entry name" value="fliS"/>
    <property type="match status" value="1"/>
</dbReference>
<evidence type="ECO:0000256" key="3">
    <source>
        <dbReference type="ARBA" id="ARBA00022490"/>
    </source>
</evidence>
<dbReference type="RefSeq" id="WP_127684300.1">
    <property type="nucleotide sequence ID" value="NZ_SACM01000006.1"/>
</dbReference>
<proteinExistence type="inferred from homology"/>
<dbReference type="GO" id="GO:0071973">
    <property type="term" value="P:bacterial-type flagellum-dependent cell motility"/>
    <property type="evidence" value="ECO:0007669"/>
    <property type="project" value="TreeGrafter"/>
</dbReference>
<sequence length="142" mass="15423">MYGTNSPFASRFARPANVYNRVGLETEVHDASPHRLIQMLWDGLFDTLARAEGAIQAGQRDTKALALSKAARILDEGLKAGLDLERGGPLALQLRDLYAYCGLRLTQANLRDDLNALHEVRGLLAPLREAWSQIAPASAAAA</sequence>
<evidence type="ECO:0000256" key="5">
    <source>
        <dbReference type="ARBA" id="ARBA00023186"/>
    </source>
</evidence>
<comment type="subcellular location">
    <subcellularLocation>
        <location evidence="1 6">Cytoplasm</location>
        <location evidence="1 6">Cytosol</location>
    </subcellularLocation>
</comment>
<dbReference type="Gene3D" id="1.20.120.340">
    <property type="entry name" value="Flagellar protein FliS"/>
    <property type="match status" value="1"/>
</dbReference>
<keyword evidence="7" id="KW-0966">Cell projection</keyword>
<comment type="caution">
    <text evidence="7">The sequence shown here is derived from an EMBL/GenBank/DDBJ whole genome shotgun (WGS) entry which is preliminary data.</text>
</comment>
<dbReference type="PIRSF" id="PIRSF039090">
    <property type="entry name" value="Flis"/>
    <property type="match status" value="1"/>
</dbReference>
<dbReference type="Pfam" id="PF02561">
    <property type="entry name" value="FliS"/>
    <property type="match status" value="1"/>
</dbReference>
<dbReference type="OrthoDB" id="9792010at2"/>
<dbReference type="PANTHER" id="PTHR34773">
    <property type="entry name" value="FLAGELLAR SECRETION CHAPERONE FLIS"/>
    <property type="match status" value="1"/>
</dbReference>